<dbReference type="RefSeq" id="WP_379509635.1">
    <property type="nucleotide sequence ID" value="NZ_JBHRTQ010000007.1"/>
</dbReference>
<feature type="coiled-coil region" evidence="1">
    <location>
        <begin position="719"/>
        <end position="746"/>
    </location>
</feature>
<sequence length="868" mass="92060">MADGNMAEENMAEAQGASEPAESAVPADSPGAPEDEAAQAGGRGWLAPALAPALTLATIAGWSLFFGWAMRHRFAAGITPSDGVALIGNWSLPVLLVCVVWLITLRTSRREAARFGDAARMLGAEAGALEGRLTVVNRELSLAREFIAAQARDLDSLGRQAGERLSAHADRLQALVHDNGAQVEAIATVSTTALDNMERLRGQLPVIASSAKDVANSVGHAGRTAQGALDGLTEGFGKLEVAGAGAQERTTQIHARIEDSLAVLDGRLAQVQAVVAARIEELEHRGAALRERMAADEADALDAIRRRGQALSDEVGRTRTQLEAHEGEALTSLRARLAGLRDESAALARALAEAQAGAVAGLEADRERVETALREMLQRLDQLDRDALAAAQARIASLSTEAGNFDTRLAERNRQFAAEIEERLTEAARRHDAEVARIDGLFSQFDDGIAARQARQAASQQSLAQQGEAIAARLEGLSERIAAISAFGNQAEESLGTGLQLLAERLASSREALSGTDAAIARLTEGAVRLLELLQAGTDQSRDQLPAALASGEAQLVTWEQRLRELNALVAEATGHGASLSANVAQTRESLAGAMAELGTLGASLDDRLASQGSQVTQLRDGLAELERANLVAAEAAQGQLASATAALAEAARAAVATLGTDAEGAVAGFADRLGEESAAAIDRVMRSRIAETVGRLEQAAGHAAGVSREAALQMRDQLARVDELAGNLERRVARARELAQEQVDNDFARRVALITESLNSNAIDIAKALSTEVTDTAWAAYLKGDRGVFTRRALRLVDLNESREIARIYEDDGEFRDHVSRYIHDFEAMLRQLLSTRDGHALGVTLLSSDMGKLYVILAQAIERLRS</sequence>
<feature type="coiled-coil region" evidence="1">
    <location>
        <begin position="359"/>
        <end position="393"/>
    </location>
</feature>
<evidence type="ECO:0000256" key="3">
    <source>
        <dbReference type="SAM" id="Phobius"/>
    </source>
</evidence>
<feature type="transmembrane region" description="Helical" evidence="3">
    <location>
        <begin position="83"/>
        <end position="103"/>
    </location>
</feature>
<name>A0ABV7ITK6_9SPHN</name>
<dbReference type="EMBL" id="JBHRTQ010000007">
    <property type="protein sequence ID" value="MFC3174268.1"/>
    <property type="molecule type" value="Genomic_DNA"/>
</dbReference>
<proteinExistence type="predicted"/>
<keyword evidence="3" id="KW-0812">Transmembrane</keyword>
<keyword evidence="1" id="KW-0175">Coiled coil</keyword>
<gene>
    <name evidence="4" type="ORF">ACFOD9_08390</name>
</gene>
<reference evidence="5" key="1">
    <citation type="journal article" date="2019" name="Int. J. Syst. Evol. Microbiol.">
        <title>The Global Catalogue of Microorganisms (GCM) 10K type strain sequencing project: providing services to taxonomists for standard genome sequencing and annotation.</title>
        <authorList>
            <consortium name="The Broad Institute Genomics Platform"/>
            <consortium name="The Broad Institute Genome Sequencing Center for Infectious Disease"/>
            <person name="Wu L."/>
            <person name="Ma J."/>
        </authorList>
    </citation>
    <scope>NUCLEOTIDE SEQUENCE [LARGE SCALE GENOMIC DNA]</scope>
    <source>
        <strain evidence="5">KCTC 42984</strain>
    </source>
</reference>
<keyword evidence="5" id="KW-1185">Reference proteome</keyword>
<keyword evidence="3" id="KW-1133">Transmembrane helix</keyword>
<organism evidence="4 5">
    <name type="scientific">Novosphingobium bradum</name>
    <dbReference type="NCBI Taxonomy" id="1737444"/>
    <lineage>
        <taxon>Bacteria</taxon>
        <taxon>Pseudomonadati</taxon>
        <taxon>Pseudomonadota</taxon>
        <taxon>Alphaproteobacteria</taxon>
        <taxon>Sphingomonadales</taxon>
        <taxon>Sphingomonadaceae</taxon>
        <taxon>Novosphingobium</taxon>
    </lineage>
</organism>
<keyword evidence="3" id="KW-0472">Membrane</keyword>
<protein>
    <submittedName>
        <fullName evidence="4">ATPase</fullName>
    </submittedName>
</protein>
<feature type="transmembrane region" description="Helical" evidence="3">
    <location>
        <begin position="49"/>
        <end position="71"/>
    </location>
</feature>
<comment type="caution">
    <text evidence="4">The sequence shown here is derived from an EMBL/GenBank/DDBJ whole genome shotgun (WGS) entry which is preliminary data.</text>
</comment>
<evidence type="ECO:0000256" key="2">
    <source>
        <dbReference type="SAM" id="MobiDB-lite"/>
    </source>
</evidence>
<dbReference type="Proteomes" id="UP001595604">
    <property type="component" value="Unassembled WGS sequence"/>
</dbReference>
<accession>A0ABV7ITK6</accession>
<evidence type="ECO:0000313" key="4">
    <source>
        <dbReference type="EMBL" id="MFC3174268.1"/>
    </source>
</evidence>
<feature type="region of interest" description="Disordered" evidence="2">
    <location>
        <begin position="1"/>
        <end position="39"/>
    </location>
</feature>
<evidence type="ECO:0000313" key="5">
    <source>
        <dbReference type="Proteomes" id="UP001595604"/>
    </source>
</evidence>
<evidence type="ECO:0000256" key="1">
    <source>
        <dbReference type="SAM" id="Coils"/>
    </source>
</evidence>